<dbReference type="InterPro" id="IPR027054">
    <property type="entry name" value="ALG2"/>
</dbReference>
<feature type="domain" description="Glycosyl transferase family 1" evidence="4">
    <location>
        <begin position="280"/>
        <end position="455"/>
    </location>
</feature>
<comment type="similarity">
    <text evidence="3">Belongs to the glycosyltransferase group 1 family.</text>
</comment>
<proteinExistence type="inferred from homology"/>
<comment type="catalytic activity">
    <reaction evidence="3">
        <text>an alpha-D-Man-(1-&gt;3)-beta-D-Man-(1-&gt;4)-beta-D-GlcNAc-(1-&gt;4)-alpha-D-GlcNAc-diphospho-di-trans,poly-cis-dolichol + GDP-alpha-D-mannose = an alpha-D-Man-(1-&gt;3)-[alpha-D-Man-(1-&gt;6)]-beta-D-Man-(1-&gt;4)-beta-D-GlcNAc-(1-&gt;4)-alpha-D-GlcNAc-diphospho-di-trans,poly-cis-dolichol + GDP + H(+)</text>
        <dbReference type="Rhea" id="RHEA:29519"/>
        <dbReference type="Rhea" id="RHEA-COMP:19513"/>
        <dbReference type="Rhea" id="RHEA-COMP:19515"/>
        <dbReference type="ChEBI" id="CHEBI:15378"/>
        <dbReference type="ChEBI" id="CHEBI:57527"/>
        <dbReference type="ChEBI" id="CHEBI:58189"/>
        <dbReference type="ChEBI" id="CHEBI:132510"/>
        <dbReference type="ChEBI" id="CHEBI:132511"/>
        <dbReference type="EC" id="2.4.1.257"/>
    </reaction>
    <physiologicalReaction direction="left-to-right" evidence="3">
        <dbReference type="Rhea" id="RHEA:29520"/>
    </physiologicalReaction>
</comment>
<dbReference type="SUPFAM" id="SSF53756">
    <property type="entry name" value="UDP-Glycosyltransferase/glycogen phosphorylase"/>
    <property type="match status" value="1"/>
</dbReference>
<keyword evidence="6" id="KW-1185">Reference proteome</keyword>
<dbReference type="GO" id="GO:0004378">
    <property type="term" value="F:GDP-Man:Man(1)GlcNAc(2)-PP-Dol alpha-1,3-mannosyltransferase activity"/>
    <property type="evidence" value="ECO:0007669"/>
    <property type="project" value="UniProtKB-UniRule"/>
</dbReference>
<dbReference type="UniPathway" id="UPA00378"/>
<dbReference type="Gene3D" id="3.40.50.2000">
    <property type="entry name" value="Glycogen Phosphorylase B"/>
    <property type="match status" value="1"/>
</dbReference>
<dbReference type="AlphaFoldDB" id="S9VPQ4"/>
<keyword evidence="3" id="KW-1133">Transmembrane helix</keyword>
<keyword evidence="3" id="KW-0472">Membrane</keyword>
<keyword evidence="3" id="KW-0812">Transmembrane</keyword>
<comment type="caution">
    <text evidence="5">The sequence shown here is derived from an EMBL/GenBank/DDBJ whole genome shotgun (WGS) entry which is preliminary data.</text>
</comment>
<evidence type="ECO:0000256" key="2">
    <source>
        <dbReference type="ARBA" id="ARBA00022679"/>
    </source>
</evidence>
<dbReference type="GO" id="GO:0005789">
    <property type="term" value="C:endoplasmic reticulum membrane"/>
    <property type="evidence" value="ECO:0007669"/>
    <property type="project" value="UniProtKB-SubCell"/>
</dbReference>
<evidence type="ECO:0000313" key="5">
    <source>
        <dbReference type="EMBL" id="EPY29036.1"/>
    </source>
</evidence>
<keyword evidence="2 3" id="KW-0808">Transferase</keyword>
<dbReference type="EMBL" id="ATMH01004757">
    <property type="protein sequence ID" value="EPY29036.1"/>
    <property type="molecule type" value="Genomic_DNA"/>
</dbReference>
<protein>
    <recommendedName>
        <fullName evidence="3">Alpha-1,3/1,6-mannosyltransferase ALG2</fullName>
        <ecNumber evidence="3">2.4.1.132</ecNumber>
        <ecNumber evidence="3">2.4.1.257</ecNumber>
    </recommendedName>
    <alternativeName>
        <fullName evidence="3">GDP-Man:Man(1)GlcNAc(2)-PP-Dol alpha-1,3-mannosyltransferase</fullName>
    </alternativeName>
</protein>
<dbReference type="Pfam" id="PF00534">
    <property type="entry name" value="Glycos_transf_1"/>
    <property type="match status" value="1"/>
</dbReference>
<feature type="transmembrane region" description="Helical" evidence="3">
    <location>
        <begin position="6"/>
        <end position="23"/>
    </location>
</feature>
<dbReference type="PANTHER" id="PTHR45918">
    <property type="entry name" value="ALPHA-1,3/1,6-MANNOSYLTRANSFERASE ALG2"/>
    <property type="match status" value="1"/>
</dbReference>
<evidence type="ECO:0000259" key="4">
    <source>
        <dbReference type="Pfam" id="PF00534"/>
    </source>
</evidence>
<evidence type="ECO:0000256" key="1">
    <source>
        <dbReference type="ARBA" id="ARBA00022676"/>
    </source>
</evidence>
<sequence>MKAHTLFFLYAFAASCFVGFLIMQTRLRIHQAYKDKAKARKEQDGAAAKKRRLKVVFLHPDLGIGGAERLVVDAAVSLQNQTLVPVEVTVVTNFHDPKRAFVETTDGTLKVLVRGRTNFPASIFGRAKALCADVRMMYAALSVCWTHYDTDAFVVDQVSAAMLVLSYFAPYTPRIFYCHFPDLMCDSNRKEDGTLVSAAPGHKTYRGMMDALEGAGMSMATCILCNSIFSRGVTVSTFPYVESLVDKRPLYPPVTPKADLPDLSKLDDRLRGMLERVQSHTTFVSINRYERKKNIGLAIEAFHKATQQEGVAWPKPPLLVVAGGYDNRLDENVSYGEELQKLARDTLQLSEDQVLFLRNISAATKEFLLTHMFALVYTPAMEHFGIAPVEAMLRARPVIAVNHGGPCESVMDVQKHPEEAAGILCAPTADAFAEAMLTLVKDEELAAKLSQQGERRATTVFSVAHCGDELAKRLELECNASMEKIIADLDAEAAQGGNTVPTEKKSH</sequence>
<dbReference type="InterPro" id="IPR001296">
    <property type="entry name" value="Glyco_trans_1"/>
</dbReference>
<comment type="subcellular location">
    <subcellularLocation>
        <location evidence="3">Endoplasmic reticulum membrane</location>
        <topology evidence="3">Single-pass membrane protein</topology>
    </subcellularLocation>
</comment>
<accession>S9VPQ4</accession>
<reference evidence="5 6" key="1">
    <citation type="journal article" date="2013" name="PLoS ONE">
        <title>Predicting the Proteins of Angomonas deanei, Strigomonas culicis and Their Respective Endosymbionts Reveals New Aspects of the Trypanosomatidae Family.</title>
        <authorList>
            <person name="Motta M.C."/>
            <person name="Martins A.C."/>
            <person name="de Souza S.S."/>
            <person name="Catta-Preta C.M."/>
            <person name="Silva R."/>
            <person name="Klein C.C."/>
            <person name="de Almeida L.G."/>
            <person name="de Lima Cunha O."/>
            <person name="Ciapina L.P."/>
            <person name="Brocchi M."/>
            <person name="Colabardini A.C."/>
            <person name="de Araujo Lima B."/>
            <person name="Machado C.R."/>
            <person name="de Almeida Soares C.M."/>
            <person name="Probst C.M."/>
            <person name="de Menezes C.B."/>
            <person name="Thompson C.E."/>
            <person name="Bartholomeu D.C."/>
            <person name="Gradia D.F."/>
            <person name="Pavoni D.P."/>
            <person name="Grisard E.C."/>
            <person name="Fantinatti-Garboggini F."/>
            <person name="Marchini F.K."/>
            <person name="Rodrigues-Luiz G.F."/>
            <person name="Wagner G."/>
            <person name="Goldman G.H."/>
            <person name="Fietto J.L."/>
            <person name="Elias M.C."/>
            <person name="Goldman M.H."/>
            <person name="Sagot M.F."/>
            <person name="Pereira M."/>
            <person name="Stoco P.H."/>
            <person name="de Mendonca-Neto R.P."/>
            <person name="Teixeira S.M."/>
            <person name="Maciel T.E."/>
            <person name="de Oliveira Mendes T.A."/>
            <person name="Urmenyi T.P."/>
            <person name="de Souza W."/>
            <person name="Schenkman S."/>
            <person name="de Vasconcelos A.T."/>
        </authorList>
    </citation>
    <scope>NUCLEOTIDE SEQUENCE [LARGE SCALE GENOMIC DNA]</scope>
</reference>
<comment type="catalytic activity">
    <reaction evidence="3">
        <text>a beta-D-Man-(1-&gt;4)-beta-D-GlcNAc-(1-&gt;4)-alpha-D-GlcNAc-diphospho-di-trans,poly-cis-dolichol + GDP-alpha-D-mannose = an alpha-D-Man-(1-&gt;3)-beta-D-Man-(1-&gt;4)-beta-D-GlcNAc-(1-&gt;4)-alpha-D-GlcNAc-diphospho-di-trans,poly-cis-dolichol + GDP + H(+)</text>
        <dbReference type="Rhea" id="RHEA:29515"/>
        <dbReference type="Rhea" id="RHEA-COMP:19511"/>
        <dbReference type="Rhea" id="RHEA-COMP:19513"/>
        <dbReference type="ChEBI" id="CHEBI:15378"/>
        <dbReference type="ChEBI" id="CHEBI:57527"/>
        <dbReference type="ChEBI" id="CHEBI:58189"/>
        <dbReference type="ChEBI" id="CHEBI:58472"/>
        <dbReference type="ChEBI" id="CHEBI:132510"/>
        <dbReference type="EC" id="2.4.1.132"/>
    </reaction>
    <physiologicalReaction direction="left-to-right" evidence="3">
        <dbReference type="Rhea" id="RHEA:29516"/>
    </physiologicalReaction>
</comment>
<keyword evidence="1 3" id="KW-0328">Glycosyltransferase</keyword>
<dbReference type="PANTHER" id="PTHR45918:SF1">
    <property type="entry name" value="ALPHA-1,3_1,6-MANNOSYLTRANSFERASE ALG2"/>
    <property type="match status" value="1"/>
</dbReference>
<evidence type="ECO:0000313" key="6">
    <source>
        <dbReference type="Proteomes" id="UP000015354"/>
    </source>
</evidence>
<dbReference type="EC" id="2.4.1.132" evidence="3"/>
<dbReference type="Proteomes" id="UP000015354">
    <property type="component" value="Unassembled WGS sequence"/>
</dbReference>
<dbReference type="EC" id="2.4.1.257" evidence="3"/>
<gene>
    <name evidence="5" type="ORF">STCU_04757</name>
</gene>
<name>S9VPQ4_9TRYP</name>
<comment type="pathway">
    <text evidence="3">Protein modification; protein glycosylation.</text>
</comment>
<dbReference type="OrthoDB" id="448893at2759"/>
<comment type="function">
    <text evidence="3">Mannosylates Man(2)GlcNAc(2)-dolichol diphosphate and Man(1)GlcNAc(2)-dolichol diphosphate to form Man(3)GlcNAc(2)-dolichol diphosphate.</text>
</comment>
<dbReference type="GO" id="GO:0102704">
    <property type="term" value="F:GDP-Man:Man(2)GlcNAc(2)-PP-Dol alpha-1,6-mannosyltransferase activity"/>
    <property type="evidence" value="ECO:0007669"/>
    <property type="project" value="UniProtKB-UniRule"/>
</dbReference>
<organism evidence="5 6">
    <name type="scientific">Strigomonas culicis</name>
    <dbReference type="NCBI Taxonomy" id="28005"/>
    <lineage>
        <taxon>Eukaryota</taxon>
        <taxon>Discoba</taxon>
        <taxon>Euglenozoa</taxon>
        <taxon>Kinetoplastea</taxon>
        <taxon>Metakinetoplastina</taxon>
        <taxon>Trypanosomatida</taxon>
        <taxon>Trypanosomatidae</taxon>
        <taxon>Strigomonadinae</taxon>
        <taxon>Strigomonas</taxon>
    </lineage>
</organism>
<evidence type="ECO:0000256" key="3">
    <source>
        <dbReference type="RuleBase" id="RU367136"/>
    </source>
</evidence>
<dbReference type="PROSITE" id="PS51257">
    <property type="entry name" value="PROKAR_LIPOPROTEIN"/>
    <property type="match status" value="1"/>
</dbReference>